<dbReference type="AlphaFoldDB" id="A0A6J4MRM8"/>
<feature type="chain" id="PRO_5026820599" evidence="2">
    <location>
        <begin position="31"/>
        <end position="72"/>
    </location>
</feature>
<dbReference type="InterPro" id="IPR006311">
    <property type="entry name" value="TAT_signal"/>
</dbReference>
<dbReference type="PROSITE" id="PS51318">
    <property type="entry name" value="TAT"/>
    <property type="match status" value="1"/>
</dbReference>
<feature type="signal peptide" evidence="2">
    <location>
        <begin position="1"/>
        <end position="30"/>
    </location>
</feature>
<keyword evidence="1" id="KW-0472">Membrane</keyword>
<keyword evidence="1" id="KW-0812">Transmembrane</keyword>
<protein>
    <submittedName>
        <fullName evidence="3">Uncharacterized protein</fullName>
    </submittedName>
</protein>
<sequence>MRSRRRLHAAAPAAALACALVLADSSAAVAATAESSAGGGVPLGLSALGALLGVTAFGARQWWSRDERSRRP</sequence>
<name>A0A6J4MRM8_9ACTN</name>
<evidence type="ECO:0000313" key="3">
    <source>
        <dbReference type="EMBL" id="CAA9366849.1"/>
    </source>
</evidence>
<gene>
    <name evidence="3" type="ORF">AVDCRST_MAG32-152</name>
</gene>
<dbReference type="EMBL" id="CADCUM010000003">
    <property type="protein sequence ID" value="CAA9366849.1"/>
    <property type="molecule type" value="Genomic_DNA"/>
</dbReference>
<proteinExistence type="predicted"/>
<accession>A0A6J4MRM8</accession>
<reference evidence="3" key="1">
    <citation type="submission" date="2020-02" db="EMBL/GenBank/DDBJ databases">
        <authorList>
            <person name="Meier V. D."/>
        </authorList>
    </citation>
    <scope>NUCLEOTIDE SEQUENCE</scope>
    <source>
        <strain evidence="3">AVDCRST_MAG32</strain>
    </source>
</reference>
<evidence type="ECO:0000256" key="2">
    <source>
        <dbReference type="SAM" id="SignalP"/>
    </source>
</evidence>
<feature type="transmembrane region" description="Helical" evidence="1">
    <location>
        <begin position="40"/>
        <end position="63"/>
    </location>
</feature>
<keyword evidence="2" id="KW-0732">Signal</keyword>
<keyword evidence="1" id="KW-1133">Transmembrane helix</keyword>
<dbReference type="PROSITE" id="PS51257">
    <property type="entry name" value="PROKAR_LIPOPROTEIN"/>
    <property type="match status" value="1"/>
</dbReference>
<evidence type="ECO:0000256" key="1">
    <source>
        <dbReference type="SAM" id="Phobius"/>
    </source>
</evidence>
<organism evidence="3">
    <name type="scientific">uncultured Nocardioides sp</name>
    <dbReference type="NCBI Taxonomy" id="198441"/>
    <lineage>
        <taxon>Bacteria</taxon>
        <taxon>Bacillati</taxon>
        <taxon>Actinomycetota</taxon>
        <taxon>Actinomycetes</taxon>
        <taxon>Propionibacteriales</taxon>
        <taxon>Nocardioidaceae</taxon>
        <taxon>Nocardioides</taxon>
        <taxon>environmental samples</taxon>
    </lineage>
</organism>